<dbReference type="InterPro" id="IPR036390">
    <property type="entry name" value="WH_DNA-bd_sf"/>
</dbReference>
<keyword evidence="4" id="KW-0804">Transcription</keyword>
<dbReference type="Gene3D" id="3.40.190.290">
    <property type="match status" value="1"/>
</dbReference>
<organism evidence="6 7">
    <name type="scientific">Ramlibacter agri</name>
    <dbReference type="NCBI Taxonomy" id="2728837"/>
    <lineage>
        <taxon>Bacteria</taxon>
        <taxon>Pseudomonadati</taxon>
        <taxon>Pseudomonadota</taxon>
        <taxon>Betaproteobacteria</taxon>
        <taxon>Burkholderiales</taxon>
        <taxon>Comamonadaceae</taxon>
        <taxon>Ramlibacter</taxon>
    </lineage>
</organism>
<dbReference type="PANTHER" id="PTHR30419">
    <property type="entry name" value="HTH-TYPE TRANSCRIPTIONAL REGULATOR YBHD"/>
    <property type="match status" value="1"/>
</dbReference>
<dbReference type="InterPro" id="IPR000847">
    <property type="entry name" value="LysR_HTH_N"/>
</dbReference>
<dbReference type="SUPFAM" id="SSF46785">
    <property type="entry name" value="Winged helix' DNA-binding domain"/>
    <property type="match status" value="1"/>
</dbReference>
<dbReference type="PROSITE" id="PS50931">
    <property type="entry name" value="HTH_LYSR"/>
    <property type="match status" value="1"/>
</dbReference>
<evidence type="ECO:0000256" key="2">
    <source>
        <dbReference type="ARBA" id="ARBA00023015"/>
    </source>
</evidence>
<keyword evidence="7" id="KW-1185">Reference proteome</keyword>
<gene>
    <name evidence="6" type="ORF">HHL11_01590</name>
</gene>
<evidence type="ECO:0000313" key="6">
    <source>
        <dbReference type="EMBL" id="NML42422.1"/>
    </source>
</evidence>
<dbReference type="RefSeq" id="WP_169416632.1">
    <property type="nucleotide sequence ID" value="NZ_JABBFX010000001.1"/>
</dbReference>
<dbReference type="FunFam" id="1.10.10.10:FF:000001">
    <property type="entry name" value="LysR family transcriptional regulator"/>
    <property type="match status" value="1"/>
</dbReference>
<dbReference type="Proteomes" id="UP000541185">
    <property type="component" value="Unassembled WGS sequence"/>
</dbReference>
<dbReference type="PRINTS" id="PR00039">
    <property type="entry name" value="HTHLYSR"/>
</dbReference>
<dbReference type="SUPFAM" id="SSF53850">
    <property type="entry name" value="Periplasmic binding protein-like II"/>
    <property type="match status" value="1"/>
</dbReference>
<accession>A0A848GYQ7</accession>
<dbReference type="Pfam" id="PF00126">
    <property type="entry name" value="HTH_1"/>
    <property type="match status" value="1"/>
</dbReference>
<dbReference type="Pfam" id="PF03466">
    <property type="entry name" value="LysR_substrate"/>
    <property type="match status" value="1"/>
</dbReference>
<dbReference type="InterPro" id="IPR005119">
    <property type="entry name" value="LysR_subst-bd"/>
</dbReference>
<proteinExistence type="inferred from homology"/>
<feature type="domain" description="HTH lysR-type" evidence="5">
    <location>
        <begin position="2"/>
        <end position="59"/>
    </location>
</feature>
<protein>
    <submittedName>
        <fullName evidence="6">LysR family transcriptional regulator</fullName>
    </submittedName>
</protein>
<evidence type="ECO:0000256" key="1">
    <source>
        <dbReference type="ARBA" id="ARBA00009437"/>
    </source>
</evidence>
<keyword evidence="3" id="KW-0238">DNA-binding</keyword>
<dbReference type="GO" id="GO:0003700">
    <property type="term" value="F:DNA-binding transcription factor activity"/>
    <property type="evidence" value="ECO:0007669"/>
    <property type="project" value="InterPro"/>
</dbReference>
<name>A0A848GYQ7_9BURK</name>
<dbReference type="Gene3D" id="1.10.10.10">
    <property type="entry name" value="Winged helix-like DNA-binding domain superfamily/Winged helix DNA-binding domain"/>
    <property type="match status" value="1"/>
</dbReference>
<comment type="caution">
    <text evidence="6">The sequence shown here is derived from an EMBL/GenBank/DDBJ whole genome shotgun (WGS) entry which is preliminary data.</text>
</comment>
<dbReference type="AlphaFoldDB" id="A0A848GYQ7"/>
<dbReference type="InterPro" id="IPR036388">
    <property type="entry name" value="WH-like_DNA-bd_sf"/>
</dbReference>
<evidence type="ECO:0000256" key="4">
    <source>
        <dbReference type="ARBA" id="ARBA00023163"/>
    </source>
</evidence>
<evidence type="ECO:0000256" key="3">
    <source>
        <dbReference type="ARBA" id="ARBA00023125"/>
    </source>
</evidence>
<evidence type="ECO:0000259" key="5">
    <source>
        <dbReference type="PROSITE" id="PS50931"/>
    </source>
</evidence>
<dbReference type="CDD" id="cd05466">
    <property type="entry name" value="PBP2_LTTR_substrate"/>
    <property type="match status" value="1"/>
</dbReference>
<dbReference type="InterPro" id="IPR050950">
    <property type="entry name" value="HTH-type_LysR_regulators"/>
</dbReference>
<comment type="similarity">
    <text evidence="1">Belongs to the LysR transcriptional regulatory family.</text>
</comment>
<sequence length="316" mass="32960">MLQLRQLKTFLAAAETLSFTRAAERVHLSQPSVTEQVQALEQLLGQPLFIRTNNKLALTAAGEHLAARGRELLALADETLAAVRDNTSAGAGEVRVAAPQTLCAALLAPLVAELAGEHPAACVILLECDSRATEQAVLEGRADFGLLHGWPVSSELQAQELLRDQPVALLAAGHPLAGESELDAEALVAFPVLLTPPGCRYRAYAETLLLGARVRPQIAGEAGDVYSLARMVAAGAGVAVLPRLAVQAAAASLDVEARALRGAEAGLAICLVSSPRRALRPAAAAFARMVRAAAASDEPMPTLDVQHRAGGVAIRQ</sequence>
<reference evidence="6 7" key="1">
    <citation type="submission" date="2020-04" db="EMBL/GenBank/DDBJ databases">
        <title>Ramlibacter sp. G-1-2-2 isolated from soil.</title>
        <authorList>
            <person name="Dahal R.H."/>
        </authorList>
    </citation>
    <scope>NUCLEOTIDE SEQUENCE [LARGE SCALE GENOMIC DNA]</scope>
    <source>
        <strain evidence="6 7">G-1-2-2</strain>
    </source>
</reference>
<dbReference type="GO" id="GO:0003677">
    <property type="term" value="F:DNA binding"/>
    <property type="evidence" value="ECO:0007669"/>
    <property type="project" value="UniProtKB-KW"/>
</dbReference>
<dbReference type="EMBL" id="JABBFX010000001">
    <property type="protein sequence ID" value="NML42422.1"/>
    <property type="molecule type" value="Genomic_DNA"/>
</dbReference>
<keyword evidence="2" id="KW-0805">Transcription regulation</keyword>
<evidence type="ECO:0000313" key="7">
    <source>
        <dbReference type="Proteomes" id="UP000541185"/>
    </source>
</evidence>
<dbReference type="GO" id="GO:0005829">
    <property type="term" value="C:cytosol"/>
    <property type="evidence" value="ECO:0007669"/>
    <property type="project" value="TreeGrafter"/>
</dbReference>